<feature type="domain" description="Disease resistance R13L4/SHOC-2-like LRR" evidence="5">
    <location>
        <begin position="48"/>
        <end position="222"/>
    </location>
</feature>
<evidence type="ECO:0000256" key="2">
    <source>
        <dbReference type="ARBA" id="ARBA00022614"/>
    </source>
</evidence>
<evidence type="ECO:0000256" key="1">
    <source>
        <dbReference type="ARBA" id="ARBA00022468"/>
    </source>
</evidence>
<dbReference type="SUPFAM" id="SSF52047">
    <property type="entry name" value="RNI-like"/>
    <property type="match status" value="1"/>
</dbReference>
<feature type="compositionally biased region" description="Polar residues" evidence="4">
    <location>
        <begin position="766"/>
        <end position="779"/>
    </location>
</feature>
<dbReference type="SMART" id="SM00369">
    <property type="entry name" value="LRR_TYP"/>
    <property type="match status" value="6"/>
</dbReference>
<evidence type="ECO:0000256" key="4">
    <source>
        <dbReference type="SAM" id="MobiDB-lite"/>
    </source>
</evidence>
<accession>A0AAU7Q0B3</accession>
<keyword evidence="2" id="KW-0433">Leucine-rich repeat</keyword>
<dbReference type="GO" id="GO:0048471">
    <property type="term" value="C:perinuclear region of cytoplasm"/>
    <property type="evidence" value="ECO:0007669"/>
    <property type="project" value="TreeGrafter"/>
</dbReference>
<dbReference type="Gene3D" id="3.80.10.10">
    <property type="entry name" value="Ribonuclease Inhibitor"/>
    <property type="match status" value="2"/>
</dbReference>
<dbReference type="InterPro" id="IPR003591">
    <property type="entry name" value="Leu-rich_rpt_typical-subtyp"/>
</dbReference>
<dbReference type="EMBL" id="CP157942">
    <property type="protein sequence ID" value="XBS66575.1"/>
    <property type="molecule type" value="Genomic_DNA"/>
</dbReference>
<dbReference type="GO" id="GO:0031267">
    <property type="term" value="F:small GTPase binding"/>
    <property type="evidence" value="ECO:0007669"/>
    <property type="project" value="TreeGrafter"/>
</dbReference>
<proteinExistence type="predicted"/>
<feature type="region of interest" description="Disordered" evidence="4">
    <location>
        <begin position="326"/>
        <end position="354"/>
    </location>
</feature>
<organism evidence="6">
    <name type="scientific">Wolbachia endosymbiont of Armadillidium arcangelii</name>
    <dbReference type="NCBI Taxonomy" id="3158571"/>
    <lineage>
        <taxon>Bacteria</taxon>
        <taxon>Pseudomonadati</taxon>
        <taxon>Pseudomonadota</taxon>
        <taxon>Alphaproteobacteria</taxon>
        <taxon>Rickettsiales</taxon>
        <taxon>Anaplasmataceae</taxon>
        <taxon>Wolbachieae</taxon>
        <taxon>Wolbachia</taxon>
    </lineage>
</organism>
<gene>
    <name evidence="6" type="ORF">ABLO99_04755</name>
</gene>
<dbReference type="InterPro" id="IPR032675">
    <property type="entry name" value="LRR_dom_sf"/>
</dbReference>
<evidence type="ECO:0000313" key="6">
    <source>
        <dbReference type="EMBL" id="XBS66575.1"/>
    </source>
</evidence>
<dbReference type="InterPro" id="IPR055414">
    <property type="entry name" value="LRR_R13L4/SHOC2-like"/>
</dbReference>
<sequence length="779" mass="87080">MNFNEFIEGNGLFLNDKKVNIKELISFLQENRNITQLSLKNCNIGDKEAKALANLTNLTVLNLDNNNIGDEGAKALVNLTKLTALGLAYNNIGDEGAKALANLTKLTVLDLFHNNIGNEGTKALANLTKLTKLDLSQNSIGAKGAKALANLTKLTVLDLAYNNIGDEGAKALVNLTKLTALDLAYNNISDEGAKALAESEKYWEFIDKLSIDNQDSSIDFCKKLKALWSQARAKSNNNVGKLDENSVKRLFFDLAQQNHCGERIKLLLNDPDKYPFPINSRDEQGHALSHFYTYSPEVYAMSSEVKNKQSGACAKQITDWDSRPNVIPVSDGLHASNTDTNPSNFNSKEDSNSSYDLDNSLPFLEGDSSLVEEEIPLTDEESLLNDEFLQKMNDIAEKNKQEYEKITKESIQKYEESIKAWSKSALEDIEGVVSEYIKRGIKLNSYCDDNRTTVANLVFEKIQDVLDDVTEVTSGRFIYCSEDLATDIYNINIIQNIAEDVLLKGGKVKRCLFYNDRMSHVTMGFVVNYKEDEGQQATTQLIFDHKTKFDDYLSGECKEIRSRLEEAARESIVNKNKQIQDELEINIDNIYSYIKYPQGSIVETVKITNELEVEPLELKVCTLKIGGSIVRIDIKGENRNYTDITGSDGIVLTFYTSLGELEVELYLDEEDENFIGVKVRDQEKLGKLKSCNEKIGENCFLGGLLVNEAIKQGSFERSRKFCQSSERVSSSKKIEEGVLEAVKDLEYGDIVNSSSNSCREGYAENQGASMNSSRSVQRG</sequence>
<keyword evidence="1" id="KW-0343">GTPase activation</keyword>
<dbReference type="SMART" id="SM00368">
    <property type="entry name" value="LRR_RI"/>
    <property type="match status" value="7"/>
</dbReference>
<dbReference type="InterPro" id="IPR027038">
    <property type="entry name" value="RanGap"/>
</dbReference>
<dbReference type="PANTHER" id="PTHR24113:SF12">
    <property type="entry name" value="RAN GTPASE-ACTIVATING PROTEIN 1"/>
    <property type="match status" value="1"/>
</dbReference>
<dbReference type="GO" id="GO:0005096">
    <property type="term" value="F:GTPase activator activity"/>
    <property type="evidence" value="ECO:0007669"/>
    <property type="project" value="UniProtKB-KW"/>
</dbReference>
<dbReference type="SMART" id="SM00365">
    <property type="entry name" value="LRR_SD22"/>
    <property type="match status" value="4"/>
</dbReference>
<dbReference type="Pfam" id="PF23598">
    <property type="entry name" value="LRR_14"/>
    <property type="match status" value="1"/>
</dbReference>
<dbReference type="RefSeq" id="WP_349966966.1">
    <property type="nucleotide sequence ID" value="NZ_CP157942.1"/>
</dbReference>
<dbReference type="GO" id="GO:0005829">
    <property type="term" value="C:cytosol"/>
    <property type="evidence" value="ECO:0007669"/>
    <property type="project" value="TreeGrafter"/>
</dbReference>
<reference evidence="6" key="1">
    <citation type="submission" date="2024-06" db="EMBL/GenBank/DDBJ databases">
        <authorList>
            <person name="Dussert Y."/>
            <person name="Peccoud J."/>
            <person name="Pigeault R."/>
        </authorList>
    </citation>
    <scope>NUCLEOTIDE SEQUENCE</scope>
    <source>
        <strain evidence="6">WArc</strain>
    </source>
</reference>
<name>A0AAU7Q0B3_9RICK</name>
<keyword evidence="3" id="KW-0677">Repeat</keyword>
<evidence type="ECO:0000259" key="5">
    <source>
        <dbReference type="Pfam" id="PF23598"/>
    </source>
</evidence>
<dbReference type="GO" id="GO:0006913">
    <property type="term" value="P:nucleocytoplasmic transport"/>
    <property type="evidence" value="ECO:0007669"/>
    <property type="project" value="TreeGrafter"/>
</dbReference>
<feature type="region of interest" description="Disordered" evidence="4">
    <location>
        <begin position="755"/>
        <end position="779"/>
    </location>
</feature>
<dbReference type="PANTHER" id="PTHR24113">
    <property type="entry name" value="RAN GTPASE-ACTIVATING PROTEIN 1"/>
    <property type="match status" value="1"/>
</dbReference>
<protein>
    <recommendedName>
        <fullName evidence="5">Disease resistance R13L4/SHOC-2-like LRR domain-containing protein</fullName>
    </recommendedName>
</protein>
<evidence type="ECO:0000256" key="3">
    <source>
        <dbReference type="ARBA" id="ARBA00022737"/>
    </source>
</evidence>
<dbReference type="AlphaFoldDB" id="A0AAU7Q0B3"/>
<feature type="compositionally biased region" description="Polar residues" evidence="4">
    <location>
        <begin position="335"/>
        <end position="346"/>
    </location>
</feature>